<dbReference type="AlphaFoldDB" id="A0A0A9FVA7"/>
<reference evidence="1" key="2">
    <citation type="journal article" date="2015" name="Data Brief">
        <title>Shoot transcriptome of the giant reed, Arundo donax.</title>
        <authorList>
            <person name="Barrero R.A."/>
            <person name="Guerrero F.D."/>
            <person name="Moolhuijzen P."/>
            <person name="Goolsby J.A."/>
            <person name="Tidwell J."/>
            <person name="Bellgard S.E."/>
            <person name="Bellgard M.I."/>
        </authorList>
    </citation>
    <scope>NUCLEOTIDE SEQUENCE</scope>
    <source>
        <tissue evidence="1">Shoot tissue taken approximately 20 cm above the soil surface</tissue>
    </source>
</reference>
<dbReference type="EMBL" id="GBRH01185623">
    <property type="protein sequence ID" value="JAE12273.1"/>
    <property type="molecule type" value="Transcribed_RNA"/>
</dbReference>
<name>A0A0A9FVA7_ARUDO</name>
<protein>
    <submittedName>
        <fullName evidence="1">Uncharacterized protein</fullName>
    </submittedName>
</protein>
<accession>A0A0A9FVA7</accession>
<reference evidence="1" key="1">
    <citation type="submission" date="2014-09" db="EMBL/GenBank/DDBJ databases">
        <authorList>
            <person name="Magalhaes I.L.F."/>
            <person name="Oliveira U."/>
            <person name="Santos F.R."/>
            <person name="Vidigal T.H.D.A."/>
            <person name="Brescovit A.D."/>
            <person name="Santos A.J."/>
        </authorList>
    </citation>
    <scope>NUCLEOTIDE SEQUENCE</scope>
    <source>
        <tissue evidence="1">Shoot tissue taken approximately 20 cm above the soil surface</tissue>
    </source>
</reference>
<evidence type="ECO:0000313" key="1">
    <source>
        <dbReference type="EMBL" id="JAE12273.1"/>
    </source>
</evidence>
<proteinExistence type="predicted"/>
<sequence length="17" mass="1878">MATVMQGAARCVGWRQL</sequence>
<organism evidence="1">
    <name type="scientific">Arundo donax</name>
    <name type="common">Giant reed</name>
    <name type="synonym">Donax arundinaceus</name>
    <dbReference type="NCBI Taxonomy" id="35708"/>
    <lineage>
        <taxon>Eukaryota</taxon>
        <taxon>Viridiplantae</taxon>
        <taxon>Streptophyta</taxon>
        <taxon>Embryophyta</taxon>
        <taxon>Tracheophyta</taxon>
        <taxon>Spermatophyta</taxon>
        <taxon>Magnoliopsida</taxon>
        <taxon>Liliopsida</taxon>
        <taxon>Poales</taxon>
        <taxon>Poaceae</taxon>
        <taxon>PACMAD clade</taxon>
        <taxon>Arundinoideae</taxon>
        <taxon>Arundineae</taxon>
        <taxon>Arundo</taxon>
    </lineage>
</organism>